<keyword evidence="1" id="KW-0472">Membrane</keyword>
<dbReference type="Proteomes" id="UP000375525">
    <property type="component" value="Unassembled WGS sequence"/>
</dbReference>
<keyword evidence="1" id="KW-1133">Transmembrane helix</keyword>
<feature type="transmembrane region" description="Helical" evidence="1">
    <location>
        <begin position="15"/>
        <end position="38"/>
    </location>
</feature>
<name>A0A5E7P231_PSEFL</name>
<evidence type="ECO:0000313" key="3">
    <source>
        <dbReference type="Proteomes" id="UP000375525"/>
    </source>
</evidence>
<dbReference type="AlphaFoldDB" id="A0A5E7P231"/>
<dbReference type="EMBL" id="CABVIH010000029">
    <property type="protein sequence ID" value="VVP43792.1"/>
    <property type="molecule type" value="Genomic_DNA"/>
</dbReference>
<keyword evidence="1" id="KW-0812">Transmembrane</keyword>
<accession>A0A5E7P231</accession>
<protein>
    <submittedName>
        <fullName evidence="2">Uncharacterized protein</fullName>
    </submittedName>
</protein>
<organism evidence="2 3">
    <name type="scientific">Pseudomonas fluorescens</name>
    <dbReference type="NCBI Taxonomy" id="294"/>
    <lineage>
        <taxon>Bacteria</taxon>
        <taxon>Pseudomonadati</taxon>
        <taxon>Pseudomonadota</taxon>
        <taxon>Gammaproteobacteria</taxon>
        <taxon>Pseudomonadales</taxon>
        <taxon>Pseudomonadaceae</taxon>
        <taxon>Pseudomonas</taxon>
    </lineage>
</organism>
<evidence type="ECO:0000256" key="1">
    <source>
        <dbReference type="SAM" id="Phobius"/>
    </source>
</evidence>
<evidence type="ECO:0000313" key="2">
    <source>
        <dbReference type="EMBL" id="VVP43792.1"/>
    </source>
</evidence>
<feature type="transmembrane region" description="Helical" evidence="1">
    <location>
        <begin position="44"/>
        <end position="67"/>
    </location>
</feature>
<reference evidence="2 3" key="1">
    <citation type="submission" date="2019-09" db="EMBL/GenBank/DDBJ databases">
        <authorList>
            <person name="Chandra G."/>
            <person name="Truman W A."/>
        </authorList>
    </citation>
    <scope>NUCLEOTIDE SEQUENCE [LARGE SCALE GENOMIC DNA]</scope>
    <source>
        <strain evidence="2">PS880</strain>
    </source>
</reference>
<proteinExistence type="predicted"/>
<sequence length="72" mass="8404">MINCTLAIPTEMARYYYLAFAVAMVFCGYLSNCIWIFFPKWRTILTVVSVLLVVAINFAYILFSYLFKLKLT</sequence>
<gene>
    <name evidence="2" type="ORF">PS880_04986</name>
</gene>